<protein>
    <submittedName>
        <fullName evidence="4">Phosphoribosyltransferase</fullName>
    </submittedName>
</protein>
<keyword evidence="4" id="KW-0808">Transferase</keyword>
<dbReference type="EMBL" id="LFZW01000001">
    <property type="protein sequence ID" value="KMY51854.1"/>
    <property type="molecule type" value="Genomic_DNA"/>
</dbReference>
<evidence type="ECO:0000259" key="2">
    <source>
        <dbReference type="Pfam" id="PF00156"/>
    </source>
</evidence>
<evidence type="ECO:0000256" key="1">
    <source>
        <dbReference type="ARBA" id="ARBA00008007"/>
    </source>
</evidence>
<dbReference type="STRING" id="1679170.AC625_21900"/>
<accession>A0A0K9GYP7</accession>
<dbReference type="AlphaFoldDB" id="A0A0K9GYP7"/>
<dbReference type="InterPro" id="IPR000836">
    <property type="entry name" value="PRTase_dom"/>
</dbReference>
<keyword evidence="4" id="KW-0328">Glycosyltransferase</keyword>
<dbReference type="InterPro" id="IPR044005">
    <property type="entry name" value="DZR_2"/>
</dbReference>
<organism evidence="4 5">
    <name type="scientific">Peribacillus loiseleuriae</name>
    <dbReference type="NCBI Taxonomy" id="1679170"/>
    <lineage>
        <taxon>Bacteria</taxon>
        <taxon>Bacillati</taxon>
        <taxon>Bacillota</taxon>
        <taxon>Bacilli</taxon>
        <taxon>Bacillales</taxon>
        <taxon>Bacillaceae</taxon>
        <taxon>Peribacillus</taxon>
    </lineage>
</organism>
<keyword evidence="5" id="KW-1185">Reference proteome</keyword>
<comment type="similarity">
    <text evidence="1">Belongs to the ComF/GntX family.</text>
</comment>
<reference evidence="5" key="1">
    <citation type="submission" date="2015-07" db="EMBL/GenBank/DDBJ databases">
        <title>Genome sequencing project for genomic taxonomy and phylogenomics of Bacillus-like bacteria.</title>
        <authorList>
            <person name="Liu B."/>
            <person name="Wang J."/>
            <person name="Zhu Y."/>
            <person name="Liu G."/>
            <person name="Chen Q."/>
            <person name="Chen Z."/>
            <person name="Lan J."/>
            <person name="Che J."/>
            <person name="Ge C."/>
            <person name="Shi H."/>
            <person name="Pan Z."/>
            <person name="Liu X."/>
        </authorList>
    </citation>
    <scope>NUCLEOTIDE SEQUENCE [LARGE SCALE GENOMIC DNA]</scope>
    <source>
        <strain evidence="5">FJAT-27997</strain>
    </source>
</reference>
<dbReference type="Proteomes" id="UP000037146">
    <property type="component" value="Unassembled WGS sequence"/>
</dbReference>
<feature type="domain" description="Double zinc ribbon" evidence="3">
    <location>
        <begin position="5"/>
        <end position="73"/>
    </location>
</feature>
<dbReference type="Pfam" id="PF00156">
    <property type="entry name" value="Pribosyltran"/>
    <property type="match status" value="1"/>
</dbReference>
<dbReference type="OrthoDB" id="9779910at2"/>
<comment type="caution">
    <text evidence="4">The sequence shown here is derived from an EMBL/GenBank/DDBJ whole genome shotgun (WGS) entry which is preliminary data.</text>
</comment>
<dbReference type="SUPFAM" id="SSF53271">
    <property type="entry name" value="PRTase-like"/>
    <property type="match status" value="1"/>
</dbReference>
<dbReference type="GO" id="GO:0016757">
    <property type="term" value="F:glycosyltransferase activity"/>
    <property type="evidence" value="ECO:0007669"/>
    <property type="project" value="UniProtKB-KW"/>
</dbReference>
<dbReference type="InterPro" id="IPR051910">
    <property type="entry name" value="ComF/GntX_DNA_util-trans"/>
</dbReference>
<gene>
    <name evidence="4" type="ORF">AC625_21900</name>
</gene>
<feature type="domain" description="Phosphoribosyltransferase" evidence="2">
    <location>
        <begin position="182"/>
        <end position="237"/>
    </location>
</feature>
<dbReference type="Pfam" id="PF18912">
    <property type="entry name" value="DZR_2"/>
    <property type="match status" value="1"/>
</dbReference>
<dbReference type="PANTHER" id="PTHR47505:SF1">
    <property type="entry name" value="DNA UTILIZATION PROTEIN YHGH"/>
    <property type="match status" value="1"/>
</dbReference>
<dbReference type="CDD" id="cd06223">
    <property type="entry name" value="PRTases_typeI"/>
    <property type="match status" value="1"/>
</dbReference>
<dbReference type="Gene3D" id="3.40.50.2020">
    <property type="match status" value="1"/>
</dbReference>
<evidence type="ECO:0000313" key="5">
    <source>
        <dbReference type="Proteomes" id="UP000037146"/>
    </source>
</evidence>
<dbReference type="RefSeq" id="WP_049683203.1">
    <property type="nucleotide sequence ID" value="NZ_LFZW01000001.1"/>
</dbReference>
<dbReference type="InterPro" id="IPR029057">
    <property type="entry name" value="PRTase-like"/>
</dbReference>
<dbReference type="PANTHER" id="PTHR47505">
    <property type="entry name" value="DNA UTILIZATION PROTEIN YHGH"/>
    <property type="match status" value="1"/>
</dbReference>
<name>A0A0K9GYP7_9BACI</name>
<proteinExistence type="inferred from homology"/>
<evidence type="ECO:0000313" key="4">
    <source>
        <dbReference type="EMBL" id="KMY51854.1"/>
    </source>
</evidence>
<evidence type="ECO:0000259" key="3">
    <source>
        <dbReference type="Pfam" id="PF18912"/>
    </source>
</evidence>
<sequence length="238" mass="27208">MFDLSILTPYLCLLCDQGITQKVSWKNLLMKEQERSICAECFRKLDPISGELCQICSRVLSAEFRRDTLCLDCHRWEQNPNWQGFLTANRSLFHYNDFMKEQIAKFKYRGDYAIAEAFSPFIKDALLPLTFDSIVVIPLSHERLQERGFNQAEALAVTAGQACIQPLTRIHSEKQSKKSRRDRINLPQVFQITDPEIMSGQRILLLDDIYTTGSTLRHAAKALKLAGAADIHSLTLAR</sequence>
<dbReference type="PATRIC" id="fig|1679170.3.peg.4939"/>